<sequence length="311" mass="34588">MAHHTTRDFFSGPLLSGPASTAIDPAETDLTWPFGDLISLDRDDIRETAYEVFFTACRSSPGFGGGKNAIAFHSTHHHLHDVGDSGGSRSPSRSGSGSSSGGRVAGGPVVVMTPTSRIKQALGLKMLKRSPSRRMSSVMGRRAETIILPLELLRHLKPAEFNDMHEYHLWQRRQLKILEAGLLLHPAIPLEKSNSYAMRLREIIRASDVKPIDTSKNSDTMRTLCNSVVTLSWRSPTDAPTDVCHWADGFPLNLHFYTCLLQSIFDFRDETLVLDEVDELVELMKKTWSILGINRSIHISALLGCFSNNMY</sequence>
<protein>
    <submittedName>
        <fullName evidence="2">Uncharacterized protein</fullName>
    </submittedName>
</protein>
<comment type="caution">
    <text evidence="2">The sequence shown here is derived from an EMBL/GenBank/DDBJ whole genome shotgun (WGS) entry which is preliminary data.</text>
</comment>
<name>A0A6A6MJU9_HEVBR</name>
<evidence type="ECO:0000313" key="2">
    <source>
        <dbReference type="EMBL" id="KAF2314031.1"/>
    </source>
</evidence>
<gene>
    <name evidence="2" type="ORF">GH714_021641</name>
</gene>
<dbReference type="InterPro" id="IPR008528">
    <property type="entry name" value="unc-13_homologue"/>
</dbReference>
<dbReference type="PANTHER" id="PTHR31280">
    <property type="entry name" value="PROTEIN UNC-13 HOMOLOG"/>
    <property type="match status" value="1"/>
</dbReference>
<feature type="region of interest" description="Disordered" evidence="1">
    <location>
        <begin position="78"/>
        <end position="109"/>
    </location>
</feature>
<reference evidence="2 3" key="1">
    <citation type="journal article" date="2020" name="Mol. Plant">
        <title>The Chromosome-Based Rubber Tree Genome Provides New Insights into Spurge Genome Evolution and Rubber Biosynthesis.</title>
        <authorList>
            <person name="Liu J."/>
            <person name="Shi C."/>
            <person name="Shi C.C."/>
            <person name="Li W."/>
            <person name="Zhang Q.J."/>
            <person name="Zhang Y."/>
            <person name="Li K."/>
            <person name="Lu H.F."/>
            <person name="Shi C."/>
            <person name="Zhu S.T."/>
            <person name="Xiao Z.Y."/>
            <person name="Nan H."/>
            <person name="Yue Y."/>
            <person name="Zhu X.G."/>
            <person name="Wu Y."/>
            <person name="Hong X.N."/>
            <person name="Fan G.Y."/>
            <person name="Tong Y."/>
            <person name="Zhang D."/>
            <person name="Mao C.L."/>
            <person name="Liu Y.L."/>
            <person name="Hao S.J."/>
            <person name="Liu W.Q."/>
            <person name="Lv M.Q."/>
            <person name="Zhang H.B."/>
            <person name="Liu Y."/>
            <person name="Hu-Tang G.R."/>
            <person name="Wang J.P."/>
            <person name="Wang J.H."/>
            <person name="Sun Y.H."/>
            <person name="Ni S.B."/>
            <person name="Chen W.B."/>
            <person name="Zhang X.C."/>
            <person name="Jiao Y.N."/>
            <person name="Eichler E.E."/>
            <person name="Li G.H."/>
            <person name="Liu X."/>
            <person name="Gao L.Z."/>
        </authorList>
    </citation>
    <scope>NUCLEOTIDE SEQUENCE [LARGE SCALE GENOMIC DNA]</scope>
    <source>
        <strain evidence="3">cv. GT1</strain>
        <tissue evidence="2">Leaf</tissue>
    </source>
</reference>
<dbReference type="AlphaFoldDB" id="A0A6A6MJU9"/>
<dbReference type="EMBL" id="JAAGAX010000005">
    <property type="protein sequence ID" value="KAF2314031.1"/>
    <property type="molecule type" value="Genomic_DNA"/>
</dbReference>
<evidence type="ECO:0000313" key="3">
    <source>
        <dbReference type="Proteomes" id="UP000467840"/>
    </source>
</evidence>
<evidence type="ECO:0000256" key="1">
    <source>
        <dbReference type="SAM" id="MobiDB-lite"/>
    </source>
</evidence>
<proteinExistence type="predicted"/>
<keyword evidence="3" id="KW-1185">Reference proteome</keyword>
<dbReference type="PANTHER" id="PTHR31280:SF1">
    <property type="entry name" value="OS03G0138600 PROTEIN"/>
    <property type="match status" value="1"/>
</dbReference>
<organism evidence="2 3">
    <name type="scientific">Hevea brasiliensis</name>
    <name type="common">Para rubber tree</name>
    <name type="synonym">Siphonia brasiliensis</name>
    <dbReference type="NCBI Taxonomy" id="3981"/>
    <lineage>
        <taxon>Eukaryota</taxon>
        <taxon>Viridiplantae</taxon>
        <taxon>Streptophyta</taxon>
        <taxon>Embryophyta</taxon>
        <taxon>Tracheophyta</taxon>
        <taxon>Spermatophyta</taxon>
        <taxon>Magnoliopsida</taxon>
        <taxon>eudicotyledons</taxon>
        <taxon>Gunneridae</taxon>
        <taxon>Pentapetalae</taxon>
        <taxon>rosids</taxon>
        <taxon>fabids</taxon>
        <taxon>Malpighiales</taxon>
        <taxon>Euphorbiaceae</taxon>
        <taxon>Crotonoideae</taxon>
        <taxon>Micrandreae</taxon>
        <taxon>Hevea</taxon>
    </lineage>
</organism>
<feature type="compositionally biased region" description="Low complexity" evidence="1">
    <location>
        <begin position="87"/>
        <end position="97"/>
    </location>
</feature>
<accession>A0A6A6MJU9</accession>
<dbReference type="Proteomes" id="UP000467840">
    <property type="component" value="Chromosome 15"/>
</dbReference>